<sequence length="166" mass="19077">MQRNLLFLVVFALMALQMILSLFQIKRYQRELGKLRGTGTIGIGHTKGGLKAGQILIVSYSRRKDQVVAYRQMKGITIFAGFKTKEIMLGKSLSDLKRIGLEEDAKEFRRRRRRHPYDPEEMTKKKGALIQAVESIEKRLAVEDTQTENKKRMLECTGQLTAKESM</sequence>
<dbReference type="RefSeq" id="WP_096919694.1">
    <property type="nucleotide sequence ID" value="NZ_CP029487.1"/>
</dbReference>
<accession>A0A2A5TA70</accession>
<name>A0A2A5TA70_EUBML</name>
<dbReference type="Pfam" id="PF06923">
    <property type="entry name" value="GutM"/>
    <property type="match status" value="1"/>
</dbReference>
<dbReference type="KEGG" id="emt:CPZ25_004695"/>
<evidence type="ECO:0000313" key="2">
    <source>
        <dbReference type="Proteomes" id="UP000218387"/>
    </source>
</evidence>
<reference evidence="1 2" key="1">
    <citation type="submission" date="2018-05" db="EMBL/GenBank/DDBJ databases">
        <title>Genome comparison of Eubacterium sp.</title>
        <authorList>
            <person name="Feng Y."/>
            <person name="Sanchez-Andrea I."/>
            <person name="Stams A.J.M."/>
            <person name="De Vos W.M."/>
        </authorList>
    </citation>
    <scope>NUCLEOTIDE SEQUENCE [LARGE SCALE GENOMIC DNA]</scope>
    <source>
        <strain evidence="1 2">YI</strain>
    </source>
</reference>
<organism evidence="1 2">
    <name type="scientific">Eubacterium maltosivorans</name>
    <dbReference type="NCBI Taxonomy" id="2041044"/>
    <lineage>
        <taxon>Bacteria</taxon>
        <taxon>Bacillati</taxon>
        <taxon>Bacillota</taxon>
        <taxon>Clostridia</taxon>
        <taxon>Eubacteriales</taxon>
        <taxon>Eubacteriaceae</taxon>
        <taxon>Eubacterium</taxon>
    </lineage>
</organism>
<dbReference type="AlphaFoldDB" id="A0A2A5TA70"/>
<gene>
    <name evidence="1" type="ORF">CPZ25_004695</name>
</gene>
<keyword evidence="2" id="KW-1185">Reference proteome</keyword>
<dbReference type="EMBL" id="CP029487">
    <property type="protein sequence ID" value="QCT70652.1"/>
    <property type="molecule type" value="Genomic_DNA"/>
</dbReference>
<dbReference type="Proteomes" id="UP000218387">
    <property type="component" value="Chromosome"/>
</dbReference>
<dbReference type="InterPro" id="IPR009693">
    <property type="entry name" value="Glucitol_operon_activator"/>
</dbReference>
<protein>
    <submittedName>
        <fullName evidence="1">Transcriptional regulator</fullName>
    </submittedName>
</protein>
<proteinExistence type="predicted"/>
<evidence type="ECO:0000313" key="1">
    <source>
        <dbReference type="EMBL" id="QCT70652.1"/>
    </source>
</evidence>